<dbReference type="InterPro" id="IPR027463">
    <property type="entry name" value="AcrB_DN_DC_subdom"/>
</dbReference>
<keyword evidence="2" id="KW-1133">Transmembrane helix</keyword>
<keyword evidence="4" id="KW-1185">Reference proteome</keyword>
<dbReference type="SUPFAM" id="SSF82866">
    <property type="entry name" value="Multidrug efflux transporter AcrB transmembrane domain"/>
    <property type="match status" value="2"/>
</dbReference>
<feature type="transmembrane region" description="Helical" evidence="2">
    <location>
        <begin position="463"/>
        <end position="492"/>
    </location>
</feature>
<dbReference type="SUPFAM" id="SSF82714">
    <property type="entry name" value="Multidrug efflux transporter AcrB TolC docking domain, DN and DC subdomains"/>
    <property type="match status" value="2"/>
</dbReference>
<feature type="compositionally biased region" description="Low complexity" evidence="1">
    <location>
        <begin position="1042"/>
        <end position="1057"/>
    </location>
</feature>
<protein>
    <submittedName>
        <fullName evidence="3">Efflux RND transporter permease subunit</fullName>
    </submittedName>
</protein>
<evidence type="ECO:0000256" key="2">
    <source>
        <dbReference type="SAM" id="Phobius"/>
    </source>
</evidence>
<dbReference type="InterPro" id="IPR001036">
    <property type="entry name" value="Acrflvin-R"/>
</dbReference>
<dbReference type="Proteomes" id="UP000664288">
    <property type="component" value="Unassembled WGS sequence"/>
</dbReference>
<feature type="transmembrane region" description="Helical" evidence="2">
    <location>
        <begin position="956"/>
        <end position="975"/>
    </location>
</feature>
<dbReference type="SUPFAM" id="SSF82693">
    <property type="entry name" value="Multidrug efflux transporter AcrB pore domain, PN1, PN2, PC1 and PC2 subdomains"/>
    <property type="match status" value="2"/>
</dbReference>
<keyword evidence="2" id="KW-0812">Transmembrane</keyword>
<dbReference type="PANTHER" id="PTHR32063">
    <property type="match status" value="1"/>
</dbReference>
<comment type="caution">
    <text evidence="3">The sequence shown here is derived from an EMBL/GenBank/DDBJ whole genome shotgun (WGS) entry which is preliminary data.</text>
</comment>
<feature type="transmembrane region" description="Helical" evidence="2">
    <location>
        <begin position="905"/>
        <end position="925"/>
    </location>
</feature>
<dbReference type="RefSeq" id="WP_207349729.1">
    <property type="nucleotide sequence ID" value="NZ_JAFMPY010000004.1"/>
</dbReference>
<proteinExistence type="predicted"/>
<keyword evidence="2" id="KW-0472">Membrane</keyword>
<feature type="transmembrane region" description="Helical" evidence="2">
    <location>
        <begin position="520"/>
        <end position="539"/>
    </location>
</feature>
<sequence>MTSFNLSDWALHHRSMIWFFMLMACVAGLFSYVNLGREEDPNFTIKTMVVAASMPGATVQEMTRQVTDRIEKKLQELDSLDYTRSITTPGNTVVYVNLLPTTPAPSVPTVWTKVRDKMSDIRGDMPSAFQGFSFNDEFGDVYGNIYAFTADGISRRQLRDYVEAVRTQVLQIPDAGKVELVGEQDEAIYLEFSLRRIAALGLDQNAVISTLEAQNAIAPSGVIESGPERIFVRVSGRFTSEDSLRQVNLRVNDRFFRLSDVATISRGYTDPPDTLFRFDGEPAIGLAIGMRTGGNILDFGEAVKRKMATIVGELPVGVGVHRVADQSAVVEESVGGFTQALFEAVVIVLVVSFVSLGFRAGFVVTLSIPLVLALTFIGMEITGVELQRISLGALIIALGLLVDDAMIAIETMVSRLEMGETRERAASFAWTSIAFPMLSGTLVTVAGFLPIGFNNSNAGEYTFSLFIVIATSLLLSWIVAVLFTPLIGVLILPKTMKRHDERPGLVRRGFSAMLRGAMRFRWLTILVTVALFAGSIYGMQFVQQQFFPTSDRPELIVDFTLRHDASMYDTKAAMDEFEASLAGNPDIDHWSSYVGRSAERFILAYDVQPQNPFFGQVVIVPKDIEARERVKAKAKAFARKNLVGTDVFIKYLELGPPVGRPVQYRIGGPDPQVVRDEARQLAGILAADPRLTSIVRDWSEPARVLKVDILQDKARALGITSQEIANSLNSLLDGTTITSVMDNIYLVPIIARGASSDRQSIEAIENLQLTDSNGNAIPLASLVNFDYTFEDPIFYTRNRVPTITVSAAIVGPTQPATIVSNLSAKIADFRNKLPADYAVEIGGAVESSAESQGPIAAVVPVMLIAMLTLIMIQMQSFRALFVVLCAAPLGLIGVVAALVPSGAPLGFVAILGVLALVGILIRNSIILVHQIDVLREEGMHPWIAVFEASSMRARPILLTAAAASLALIPIAREVFWGPMAYAMMGGIIAGTLITLLFIPALYLAVFRVRRPPEGDLPQPDDMPEKLGGGDGRDGRDGGRGGSADAPAAGSSGQPAPA</sequence>
<feature type="transmembrane region" description="Helical" evidence="2">
    <location>
        <begin position="981"/>
        <end position="1005"/>
    </location>
</feature>
<evidence type="ECO:0000313" key="3">
    <source>
        <dbReference type="EMBL" id="MBO0903110.1"/>
    </source>
</evidence>
<evidence type="ECO:0000256" key="1">
    <source>
        <dbReference type="SAM" id="MobiDB-lite"/>
    </source>
</evidence>
<feature type="transmembrane region" description="Helical" evidence="2">
    <location>
        <begin position="855"/>
        <end position="872"/>
    </location>
</feature>
<accession>A0ABS3J0C4</accession>
<feature type="transmembrane region" description="Helical" evidence="2">
    <location>
        <begin position="428"/>
        <end position="451"/>
    </location>
</feature>
<dbReference type="EMBL" id="JAFMPY010000004">
    <property type="protein sequence ID" value="MBO0903110.1"/>
    <property type="molecule type" value="Genomic_DNA"/>
</dbReference>
<feature type="transmembrane region" description="Helical" evidence="2">
    <location>
        <begin position="344"/>
        <end position="377"/>
    </location>
</feature>
<dbReference type="Gene3D" id="3.30.70.1440">
    <property type="entry name" value="Multidrug efflux transporter AcrB pore domain"/>
    <property type="match status" value="1"/>
</dbReference>
<dbReference type="PANTHER" id="PTHR32063:SF64">
    <property type="entry name" value="ACRB_ACRD_ACRF FAMILY PROTEIN"/>
    <property type="match status" value="1"/>
</dbReference>
<dbReference type="Gene3D" id="3.30.70.1430">
    <property type="entry name" value="Multidrug efflux transporter AcrB pore domain"/>
    <property type="match status" value="2"/>
</dbReference>
<evidence type="ECO:0000313" key="4">
    <source>
        <dbReference type="Proteomes" id="UP000664288"/>
    </source>
</evidence>
<feature type="region of interest" description="Disordered" evidence="1">
    <location>
        <begin position="1012"/>
        <end position="1057"/>
    </location>
</feature>
<feature type="transmembrane region" description="Helical" evidence="2">
    <location>
        <begin position="16"/>
        <end position="35"/>
    </location>
</feature>
<dbReference type="PRINTS" id="PR00702">
    <property type="entry name" value="ACRIFLAVINRP"/>
</dbReference>
<feature type="transmembrane region" description="Helical" evidence="2">
    <location>
        <begin position="389"/>
        <end position="407"/>
    </location>
</feature>
<gene>
    <name evidence="3" type="ORF">J1C47_05615</name>
</gene>
<dbReference type="Gene3D" id="1.20.1640.10">
    <property type="entry name" value="Multidrug efflux transporter AcrB transmembrane domain"/>
    <property type="match status" value="2"/>
</dbReference>
<reference evidence="3 4" key="1">
    <citation type="submission" date="2021-03" db="EMBL/GenBank/DDBJ databases">
        <title>Whole genome sequence of Jiella sp. MQZ13P-4.</title>
        <authorList>
            <person name="Tuo L."/>
        </authorList>
    </citation>
    <scope>NUCLEOTIDE SEQUENCE [LARGE SCALE GENOMIC DNA]</scope>
    <source>
        <strain evidence="3 4">MQZ13P-4</strain>
    </source>
</reference>
<dbReference type="Gene3D" id="3.30.70.1320">
    <property type="entry name" value="Multidrug efflux transporter AcrB pore domain like"/>
    <property type="match status" value="1"/>
</dbReference>
<organism evidence="3 4">
    <name type="scientific">Jiella sonneratiae</name>
    <dbReference type="NCBI Taxonomy" id="2816856"/>
    <lineage>
        <taxon>Bacteria</taxon>
        <taxon>Pseudomonadati</taxon>
        <taxon>Pseudomonadota</taxon>
        <taxon>Alphaproteobacteria</taxon>
        <taxon>Hyphomicrobiales</taxon>
        <taxon>Aurantimonadaceae</taxon>
        <taxon>Jiella</taxon>
    </lineage>
</organism>
<feature type="transmembrane region" description="Helical" evidence="2">
    <location>
        <begin position="879"/>
        <end position="899"/>
    </location>
</feature>
<name>A0ABS3J0C4_9HYPH</name>
<dbReference type="Gene3D" id="3.30.2090.10">
    <property type="entry name" value="Multidrug efflux transporter AcrB TolC docking domain, DN and DC subdomains"/>
    <property type="match status" value="2"/>
</dbReference>
<dbReference type="Pfam" id="PF00873">
    <property type="entry name" value="ACR_tran"/>
    <property type="match status" value="1"/>
</dbReference>